<evidence type="ECO:0000313" key="2">
    <source>
        <dbReference type="EMBL" id="PIS04739.1"/>
    </source>
</evidence>
<keyword evidence="1" id="KW-0812">Transmembrane</keyword>
<protein>
    <recommendedName>
        <fullName evidence="4">DUF3352 domain-containing protein</fullName>
    </recommendedName>
</protein>
<dbReference type="InterPro" id="IPR021787">
    <property type="entry name" value="DUF3352"/>
</dbReference>
<dbReference type="AlphaFoldDB" id="A0A2H0W060"/>
<evidence type="ECO:0008006" key="4">
    <source>
        <dbReference type="Google" id="ProtNLM"/>
    </source>
</evidence>
<keyword evidence="1" id="KW-1133">Transmembrane helix</keyword>
<reference evidence="3" key="1">
    <citation type="submission" date="2017-09" db="EMBL/GenBank/DDBJ databases">
        <title>Depth-based differentiation of microbial function through sediment-hosted aquifers and enrichment of novel symbionts in the deep terrestrial subsurface.</title>
        <authorList>
            <person name="Probst A.J."/>
            <person name="Ladd B."/>
            <person name="Jarett J.K."/>
            <person name="Geller-Mcgrath D.E."/>
            <person name="Sieber C.M.K."/>
            <person name="Emerson J.B."/>
            <person name="Anantharaman K."/>
            <person name="Thomas B.C."/>
            <person name="Malmstrom R."/>
            <person name="Stieglmeier M."/>
            <person name="Klingl A."/>
            <person name="Woyke T."/>
            <person name="Ryan C.M."/>
            <person name="Banfield J.F."/>
        </authorList>
    </citation>
    <scope>NUCLEOTIDE SEQUENCE [LARGE SCALE GENOMIC DNA]</scope>
</reference>
<sequence length="473" mass="53051">MHDPLLKPTLLTPQKITSLVILIAIGIGLVLVWPIIQKRFGPTDLSKYLPANSIVFINLKESSFNPAATKEAFNFPALQTSLSRWFAISPELVETIWDSINDQAALAWIRQNNDIAPIIILSTKNHQLAAAAQSENLNAITLDKNILALSPNASVLKPLMQITPEASLANAIPNRYLNPFVLIYINTDQPLAGQPFESISFINYLANLYEVKSLTFYLNRGDNRFEYTAFMQSGKSDLDFISAAPLALFEQLPNNIFVALNDINLASLFQNLGRQNPAIAKAYEQIINRWQQKYAFNFSADVIPLINQKSDLIMAKPHTTSSLAFVYKTKLSKSQEQNLNAIIRHIIAREFPEVKSRVLPDGTEVDELIFNPDRFSFTANTLNGVTLYSLPVPEANLTINHARVNNETLISNSQELLKQQIYAPPNENLYCPSEQSSFLVFLPAPKLLNYFDAKTISIYFDQGPFITGCFHKN</sequence>
<gene>
    <name evidence="2" type="ORF">COT81_04960</name>
</gene>
<dbReference type="EMBL" id="PEZZ01000038">
    <property type="protein sequence ID" value="PIS04739.1"/>
    <property type="molecule type" value="Genomic_DNA"/>
</dbReference>
<comment type="caution">
    <text evidence="2">The sequence shown here is derived from an EMBL/GenBank/DDBJ whole genome shotgun (WGS) entry which is preliminary data.</text>
</comment>
<name>A0A2H0W060_9BACT</name>
<dbReference type="Pfam" id="PF11832">
    <property type="entry name" value="DUF3352"/>
    <property type="match status" value="1"/>
</dbReference>
<accession>A0A2H0W060</accession>
<evidence type="ECO:0000256" key="1">
    <source>
        <dbReference type="SAM" id="Phobius"/>
    </source>
</evidence>
<feature type="transmembrane region" description="Helical" evidence="1">
    <location>
        <begin position="16"/>
        <end position="36"/>
    </location>
</feature>
<proteinExistence type="predicted"/>
<dbReference type="Proteomes" id="UP000230935">
    <property type="component" value="Unassembled WGS sequence"/>
</dbReference>
<keyword evidence="1" id="KW-0472">Membrane</keyword>
<evidence type="ECO:0000313" key="3">
    <source>
        <dbReference type="Proteomes" id="UP000230935"/>
    </source>
</evidence>
<organism evidence="2 3">
    <name type="scientific">Candidatus Buchananbacteria bacterium CG10_big_fil_rev_8_21_14_0_10_42_9</name>
    <dbReference type="NCBI Taxonomy" id="1974526"/>
    <lineage>
        <taxon>Bacteria</taxon>
        <taxon>Candidatus Buchananiibacteriota</taxon>
    </lineage>
</organism>